<dbReference type="Proteomes" id="UP000074072">
    <property type="component" value="Unassembled WGS sequence"/>
</dbReference>
<dbReference type="EMBL" id="LDTE01000047">
    <property type="protein sequence ID" value="KTT99578.1"/>
    <property type="molecule type" value="Genomic_DNA"/>
</dbReference>
<proteinExistence type="predicted"/>
<feature type="non-terminal residue" evidence="1">
    <location>
        <position position="60"/>
    </location>
</feature>
<dbReference type="AlphaFoldDB" id="A0A147IV38"/>
<evidence type="ECO:0000313" key="2">
    <source>
        <dbReference type="Proteomes" id="UP000074072"/>
    </source>
</evidence>
<evidence type="ECO:0000313" key="1">
    <source>
        <dbReference type="EMBL" id="KTT99578.1"/>
    </source>
</evidence>
<protein>
    <submittedName>
        <fullName evidence="1">Uncharacterized protein</fullName>
    </submittedName>
</protein>
<gene>
    <name evidence="1" type="ORF">SB4_08780</name>
</gene>
<organism evidence="1 2">
    <name type="scientific">Sphingomonas sanguinis</name>
    <dbReference type="NCBI Taxonomy" id="33051"/>
    <lineage>
        <taxon>Bacteria</taxon>
        <taxon>Pseudomonadati</taxon>
        <taxon>Pseudomonadota</taxon>
        <taxon>Alphaproteobacteria</taxon>
        <taxon>Sphingomonadales</taxon>
        <taxon>Sphingomonadaceae</taxon>
        <taxon>Sphingomonas</taxon>
    </lineage>
</organism>
<name>A0A147IV38_9SPHN</name>
<comment type="caution">
    <text evidence="1">The sequence shown here is derived from an EMBL/GenBank/DDBJ whole genome shotgun (WGS) entry which is preliminary data.</text>
</comment>
<sequence length="60" mass="6791">MESVMTSISKGRLPLTVRVDADLVEKSGWMDEKVSIPAMIRRGTQPVRTWFYSGQILPPQ</sequence>
<reference evidence="1 2" key="1">
    <citation type="journal article" date="2016" name="Front. Microbiol.">
        <title>Genomic Resource of Rice Seed Associated Bacteria.</title>
        <authorList>
            <person name="Midha S."/>
            <person name="Bansal K."/>
            <person name="Sharma S."/>
            <person name="Kumar N."/>
            <person name="Patil P.P."/>
            <person name="Chaudhry V."/>
            <person name="Patil P.B."/>
        </authorList>
    </citation>
    <scope>NUCLEOTIDE SEQUENCE [LARGE SCALE GENOMIC DNA]</scope>
    <source>
        <strain evidence="1 2">SB4</strain>
    </source>
</reference>
<accession>A0A147IV38</accession>